<keyword evidence="3" id="KW-1185">Reference proteome</keyword>
<sequence>MQPPSTLTPGDPFSEEWERWRVTMIIHSVSDETLWIATAGIDRTLIYGHQTPRLDDYNFADDLQTATAANGASGVTYYGWVPATFGSVDNPMRGSGKNNFGTFEINPLSTDPTFAYNTLLTLYNDGIKIICPNSWESNEASPDQYALFNSPNYGNTFGNAVKQFLFDHGNSQRNLAPPPWNPGMRVYDFYDSFSSATSTGPDNHLESNGSVGSVIRKSVYSAVGGVITYTVPLPSVPAGQRLNFWTSLGIKDGAGIGGETQFQVTVNGNNLFGTYYHFNKNYWVWKRWVPLMVDVTPWAGSTVTFQFLTTGNDEWGWTTWGSPAVYQSTTANNNLALGMPVSVSSTDGEGVGWDPSFITDGNVDGGVDGRIGWSSVSHSTASATEWAVVDLGSSQSIGKVVLFPRSDLVDFTGTGFPTGFEIQGSEDSSTWTTLVTESDYPGAKAGEGQIFTFLQASARYVRILATTLGGVGTESGYRIQLAEVEIFA</sequence>
<evidence type="ECO:0000313" key="2">
    <source>
        <dbReference type="EMBL" id="PMD33146.1"/>
    </source>
</evidence>
<dbReference type="AlphaFoldDB" id="A0A2J6R3Q4"/>
<accession>A0A2J6R3Q4</accession>
<dbReference type="InterPro" id="IPR008979">
    <property type="entry name" value="Galactose-bd-like_sf"/>
</dbReference>
<dbReference type="EMBL" id="KZ613957">
    <property type="protein sequence ID" value="PMD33146.1"/>
    <property type="molecule type" value="Genomic_DNA"/>
</dbReference>
<organism evidence="2 3">
    <name type="scientific">Hyaloscypha variabilis (strain UAMH 11265 / GT02V1 / F)</name>
    <name type="common">Meliniomyces variabilis</name>
    <dbReference type="NCBI Taxonomy" id="1149755"/>
    <lineage>
        <taxon>Eukaryota</taxon>
        <taxon>Fungi</taxon>
        <taxon>Dikarya</taxon>
        <taxon>Ascomycota</taxon>
        <taxon>Pezizomycotina</taxon>
        <taxon>Leotiomycetes</taxon>
        <taxon>Helotiales</taxon>
        <taxon>Hyaloscyphaceae</taxon>
        <taxon>Hyaloscypha</taxon>
        <taxon>Hyaloscypha variabilis</taxon>
    </lineage>
</organism>
<dbReference type="PANTHER" id="PTHR45713:SF6">
    <property type="entry name" value="F5_8 TYPE C DOMAIN-CONTAINING PROTEIN"/>
    <property type="match status" value="1"/>
</dbReference>
<dbReference type="Proteomes" id="UP000235786">
    <property type="component" value="Unassembled WGS sequence"/>
</dbReference>
<dbReference type="InterPro" id="IPR000421">
    <property type="entry name" value="FA58C"/>
</dbReference>
<dbReference type="Gene3D" id="2.60.120.260">
    <property type="entry name" value="Galactose-binding domain-like"/>
    <property type="match status" value="1"/>
</dbReference>
<feature type="domain" description="F5/8 type C" evidence="1">
    <location>
        <begin position="328"/>
        <end position="488"/>
    </location>
</feature>
<dbReference type="Pfam" id="PF00754">
    <property type="entry name" value="F5_F8_type_C"/>
    <property type="match status" value="1"/>
</dbReference>
<evidence type="ECO:0000313" key="3">
    <source>
        <dbReference type="Proteomes" id="UP000235786"/>
    </source>
</evidence>
<name>A0A2J6R3Q4_HYAVF</name>
<dbReference type="OrthoDB" id="3447004at2759"/>
<dbReference type="PROSITE" id="PS50022">
    <property type="entry name" value="FA58C_3"/>
    <property type="match status" value="1"/>
</dbReference>
<dbReference type="PANTHER" id="PTHR45713">
    <property type="entry name" value="FTP DOMAIN-CONTAINING PROTEIN"/>
    <property type="match status" value="1"/>
</dbReference>
<reference evidence="2 3" key="1">
    <citation type="submission" date="2016-04" db="EMBL/GenBank/DDBJ databases">
        <title>A degradative enzymes factory behind the ericoid mycorrhizal symbiosis.</title>
        <authorList>
            <consortium name="DOE Joint Genome Institute"/>
            <person name="Martino E."/>
            <person name="Morin E."/>
            <person name="Grelet G."/>
            <person name="Kuo A."/>
            <person name="Kohler A."/>
            <person name="Daghino S."/>
            <person name="Barry K."/>
            <person name="Choi C."/>
            <person name="Cichocki N."/>
            <person name="Clum A."/>
            <person name="Copeland A."/>
            <person name="Hainaut M."/>
            <person name="Haridas S."/>
            <person name="Labutti K."/>
            <person name="Lindquist E."/>
            <person name="Lipzen A."/>
            <person name="Khouja H.-R."/>
            <person name="Murat C."/>
            <person name="Ohm R."/>
            <person name="Olson A."/>
            <person name="Spatafora J."/>
            <person name="Veneault-Fourrey C."/>
            <person name="Henrissat B."/>
            <person name="Grigoriev I."/>
            <person name="Martin F."/>
            <person name="Perotto S."/>
        </authorList>
    </citation>
    <scope>NUCLEOTIDE SEQUENCE [LARGE SCALE GENOMIC DNA]</scope>
    <source>
        <strain evidence="2 3">F</strain>
    </source>
</reference>
<dbReference type="SUPFAM" id="SSF49785">
    <property type="entry name" value="Galactose-binding domain-like"/>
    <property type="match status" value="1"/>
</dbReference>
<dbReference type="InterPro" id="IPR051941">
    <property type="entry name" value="BG_Antigen-Binding_Lectin"/>
</dbReference>
<gene>
    <name evidence="2" type="ORF">L207DRAFT_518449</name>
</gene>
<proteinExistence type="predicted"/>
<protein>
    <submittedName>
        <fullName evidence="2">Carbohydrate-binding module family 32 protein</fullName>
    </submittedName>
</protein>
<evidence type="ECO:0000259" key="1">
    <source>
        <dbReference type="PROSITE" id="PS50022"/>
    </source>
</evidence>